<protein>
    <submittedName>
        <fullName evidence="1">Uncharacterized protein</fullName>
    </submittedName>
</protein>
<gene>
    <name evidence="1" type="ORF">HUV48_05120</name>
</gene>
<evidence type="ECO:0000313" key="1">
    <source>
        <dbReference type="EMBL" id="NVD44395.1"/>
    </source>
</evidence>
<keyword evidence="2" id="KW-1185">Reference proteome</keyword>
<dbReference type="EMBL" id="JABWGV010000002">
    <property type="protein sequence ID" value="NVD44395.1"/>
    <property type="molecule type" value="Genomic_DNA"/>
</dbReference>
<organism evidence="1 2">
    <name type="scientific">Qipengyuania atrilutea</name>
    <dbReference type="NCBI Taxonomy" id="2744473"/>
    <lineage>
        <taxon>Bacteria</taxon>
        <taxon>Pseudomonadati</taxon>
        <taxon>Pseudomonadota</taxon>
        <taxon>Alphaproteobacteria</taxon>
        <taxon>Sphingomonadales</taxon>
        <taxon>Erythrobacteraceae</taxon>
        <taxon>Qipengyuania</taxon>
    </lineage>
</organism>
<name>A0A850H5J7_9SPHN</name>
<dbReference type="RefSeq" id="WP_176266736.1">
    <property type="nucleotide sequence ID" value="NZ_JABWGV010000002.1"/>
</dbReference>
<dbReference type="AlphaFoldDB" id="A0A850H5J7"/>
<proteinExistence type="predicted"/>
<accession>A0A850H5J7</accession>
<evidence type="ECO:0000313" key="2">
    <source>
        <dbReference type="Proteomes" id="UP000561438"/>
    </source>
</evidence>
<reference evidence="1 2" key="1">
    <citation type="submission" date="2020-06" db="EMBL/GenBank/DDBJ databases">
        <title>Altererythrobacter sp. HHU K3-1.</title>
        <authorList>
            <person name="Zhang D."/>
            <person name="Xue H."/>
        </authorList>
    </citation>
    <scope>NUCLEOTIDE SEQUENCE [LARGE SCALE GENOMIC DNA]</scope>
    <source>
        <strain evidence="1 2">HHU K3-1</strain>
    </source>
</reference>
<sequence>MGRKTRLVACAVSTFIAFFAVTSSLGNVIVRVDPQTALLLSPENAQIEAAYASNTYLNLSTQRERDEALLQARSAIIKDATAVDGLLTLAIDSEIDGDRDRAADIFEHVSRLTRREYRAQIWAIEEAVARGDITQAIKAYDLALRVSEQGRRVLFPVLAKAINESKIRRQLIDVLGTRPIWEKEFVNYLVANPAEPEALIALFNEGEGAGITIDSVSRSKIVDALYDSEKADAAWAYYRSFRGIQSADSSRDPEFTYEGDGRSTFDWRASDAPEVYAAINPAPEGGTVEFTFPSSGLVKVLEQGQRLPPGRYRFRATGSSAQNQTDANPFWIITCANGSEVARINLPEESGADWQFAGIVEIPRDCFSQNLALMLRPVSGFSNGVGIITSAQIKRVASGRD</sequence>
<dbReference type="InterPro" id="IPR011990">
    <property type="entry name" value="TPR-like_helical_dom_sf"/>
</dbReference>
<dbReference type="Gene3D" id="1.25.40.10">
    <property type="entry name" value="Tetratricopeptide repeat domain"/>
    <property type="match status" value="1"/>
</dbReference>
<dbReference type="Proteomes" id="UP000561438">
    <property type="component" value="Unassembled WGS sequence"/>
</dbReference>
<comment type="caution">
    <text evidence="1">The sequence shown here is derived from an EMBL/GenBank/DDBJ whole genome shotgun (WGS) entry which is preliminary data.</text>
</comment>